<name>X1VNE8_9ZZZZ</name>
<organism evidence="1">
    <name type="scientific">marine sediment metagenome</name>
    <dbReference type="NCBI Taxonomy" id="412755"/>
    <lineage>
        <taxon>unclassified sequences</taxon>
        <taxon>metagenomes</taxon>
        <taxon>ecological metagenomes</taxon>
    </lineage>
</organism>
<dbReference type="AlphaFoldDB" id="X1VNE8"/>
<feature type="non-terminal residue" evidence="1">
    <location>
        <position position="43"/>
    </location>
</feature>
<reference evidence="1" key="1">
    <citation type="journal article" date="2014" name="Front. Microbiol.">
        <title>High frequency of phylogenetically diverse reductive dehalogenase-homologous genes in deep subseafloor sedimentary metagenomes.</title>
        <authorList>
            <person name="Kawai M."/>
            <person name="Futagami T."/>
            <person name="Toyoda A."/>
            <person name="Takaki Y."/>
            <person name="Nishi S."/>
            <person name="Hori S."/>
            <person name="Arai W."/>
            <person name="Tsubouchi T."/>
            <person name="Morono Y."/>
            <person name="Uchiyama I."/>
            <person name="Ito T."/>
            <person name="Fujiyama A."/>
            <person name="Inagaki F."/>
            <person name="Takami H."/>
        </authorList>
    </citation>
    <scope>NUCLEOTIDE SEQUENCE</scope>
    <source>
        <strain evidence="1">Expedition CK06-06</strain>
    </source>
</reference>
<protein>
    <submittedName>
        <fullName evidence="1">Uncharacterized protein</fullName>
    </submittedName>
</protein>
<evidence type="ECO:0000313" key="1">
    <source>
        <dbReference type="EMBL" id="GAJ17786.1"/>
    </source>
</evidence>
<proteinExistence type="predicted"/>
<comment type="caution">
    <text evidence="1">The sequence shown here is derived from an EMBL/GenBank/DDBJ whole genome shotgun (WGS) entry which is preliminary data.</text>
</comment>
<dbReference type="EMBL" id="BARW01043104">
    <property type="protein sequence ID" value="GAJ17786.1"/>
    <property type="molecule type" value="Genomic_DNA"/>
</dbReference>
<gene>
    <name evidence="1" type="ORF">S12H4_63396</name>
</gene>
<sequence>GYDLIIDLKDDDKFIKDTWKIMYEKDKEGNEVIKDKQFKVIRI</sequence>
<feature type="non-terminal residue" evidence="1">
    <location>
        <position position="1"/>
    </location>
</feature>
<accession>X1VNE8</accession>